<sequence length="132" mass="14800">MIVSDSQVTVSWINNETFTNTDHAQVILNIRDVVKNGEVNGCVVNGVTTLKLATTIVFSVWKEILWTAFLALAYTLASYVGPYLIDTFVQYLSGRWEFDNERYLLVFYSFCCKARGVPLPEATGSSSCRRLG</sequence>
<dbReference type="AlphaFoldDB" id="A0AAD9TML9"/>
<reference evidence="2" key="1">
    <citation type="journal article" date="2023" name="Plant J.">
        <title>Genome sequences and population genomics provide insights into the demographic history, inbreeding, and mutation load of two 'living fossil' tree species of Dipteronia.</title>
        <authorList>
            <person name="Feng Y."/>
            <person name="Comes H.P."/>
            <person name="Chen J."/>
            <person name="Zhu S."/>
            <person name="Lu R."/>
            <person name="Zhang X."/>
            <person name="Li P."/>
            <person name="Qiu J."/>
            <person name="Olsen K.M."/>
            <person name="Qiu Y."/>
        </authorList>
    </citation>
    <scope>NUCLEOTIDE SEQUENCE</scope>
    <source>
        <strain evidence="2">KIB01</strain>
    </source>
</reference>
<dbReference type="EMBL" id="JANJYI010000008">
    <property type="protein sequence ID" value="KAK2638840.1"/>
    <property type="molecule type" value="Genomic_DNA"/>
</dbReference>
<feature type="transmembrane region" description="Helical" evidence="1">
    <location>
        <begin position="64"/>
        <end position="85"/>
    </location>
</feature>
<keyword evidence="1" id="KW-0812">Transmembrane</keyword>
<keyword evidence="1" id="KW-0472">Membrane</keyword>
<proteinExistence type="predicted"/>
<comment type="caution">
    <text evidence="2">The sequence shown here is derived from an EMBL/GenBank/DDBJ whole genome shotgun (WGS) entry which is preliminary data.</text>
</comment>
<dbReference type="Proteomes" id="UP001280121">
    <property type="component" value="Unassembled WGS sequence"/>
</dbReference>
<organism evidence="2 3">
    <name type="scientific">Dipteronia dyeriana</name>
    <dbReference type="NCBI Taxonomy" id="168575"/>
    <lineage>
        <taxon>Eukaryota</taxon>
        <taxon>Viridiplantae</taxon>
        <taxon>Streptophyta</taxon>
        <taxon>Embryophyta</taxon>
        <taxon>Tracheophyta</taxon>
        <taxon>Spermatophyta</taxon>
        <taxon>Magnoliopsida</taxon>
        <taxon>eudicotyledons</taxon>
        <taxon>Gunneridae</taxon>
        <taxon>Pentapetalae</taxon>
        <taxon>rosids</taxon>
        <taxon>malvids</taxon>
        <taxon>Sapindales</taxon>
        <taxon>Sapindaceae</taxon>
        <taxon>Hippocastanoideae</taxon>
        <taxon>Acereae</taxon>
        <taxon>Dipteronia</taxon>
    </lineage>
</organism>
<keyword evidence="1" id="KW-1133">Transmembrane helix</keyword>
<evidence type="ECO:0000313" key="2">
    <source>
        <dbReference type="EMBL" id="KAK2638840.1"/>
    </source>
</evidence>
<keyword evidence="3" id="KW-1185">Reference proteome</keyword>
<accession>A0AAD9TML9</accession>
<evidence type="ECO:0000256" key="1">
    <source>
        <dbReference type="SAM" id="Phobius"/>
    </source>
</evidence>
<name>A0AAD9TML9_9ROSI</name>
<evidence type="ECO:0000313" key="3">
    <source>
        <dbReference type="Proteomes" id="UP001280121"/>
    </source>
</evidence>
<gene>
    <name evidence="2" type="ORF">Ddye_026635</name>
</gene>
<protein>
    <submittedName>
        <fullName evidence="2">Uncharacterized protein</fullName>
    </submittedName>
</protein>